<dbReference type="EMBL" id="NPDZ01000013">
    <property type="protein sequence ID" value="PJZ72074.1"/>
    <property type="molecule type" value="Genomic_DNA"/>
</dbReference>
<dbReference type="Pfam" id="PF06532">
    <property type="entry name" value="NrsF"/>
    <property type="match status" value="1"/>
</dbReference>
<reference evidence="4 5" key="1">
    <citation type="submission" date="2017-07" db="EMBL/GenBank/DDBJ databases">
        <title>Leptospira spp. isolated from tropical soils.</title>
        <authorList>
            <person name="Thibeaux R."/>
            <person name="Iraola G."/>
            <person name="Ferres I."/>
            <person name="Bierque E."/>
            <person name="Girault D."/>
            <person name="Soupe-Gilbert M.-E."/>
            <person name="Picardeau M."/>
            <person name="Goarant C."/>
        </authorList>
    </citation>
    <scope>NUCLEOTIDE SEQUENCE [LARGE SCALE GENOMIC DNA]</scope>
    <source>
        <strain evidence="3 5">FH1-B-B1</strain>
        <strain evidence="2 4">FH1-B-C1</strain>
    </source>
</reference>
<dbReference type="InterPro" id="IPR009495">
    <property type="entry name" value="NrsF"/>
</dbReference>
<dbReference type="Proteomes" id="UP000231962">
    <property type="component" value="Unassembled WGS sequence"/>
</dbReference>
<comment type="caution">
    <text evidence="3">The sequence shown here is derived from an EMBL/GenBank/DDBJ whole genome shotgun (WGS) entry which is preliminary data.</text>
</comment>
<evidence type="ECO:0000256" key="1">
    <source>
        <dbReference type="SAM" id="Phobius"/>
    </source>
</evidence>
<evidence type="ECO:0000313" key="2">
    <source>
        <dbReference type="EMBL" id="PJZ68179.1"/>
    </source>
</evidence>
<dbReference type="OrthoDB" id="327803at2"/>
<dbReference type="AlphaFoldDB" id="A0A2M9ZJB9"/>
<evidence type="ECO:0008006" key="6">
    <source>
        <dbReference type="Google" id="ProtNLM"/>
    </source>
</evidence>
<feature type="transmembrane region" description="Helical" evidence="1">
    <location>
        <begin position="65"/>
        <end position="85"/>
    </location>
</feature>
<protein>
    <recommendedName>
        <fullName evidence="6">DUF1109 domain-containing protein</fullName>
    </recommendedName>
</protein>
<name>A0A2M9ZJB9_9LEPT</name>
<organism evidence="3 5">
    <name type="scientific">Leptospira perolatii</name>
    <dbReference type="NCBI Taxonomy" id="2023191"/>
    <lineage>
        <taxon>Bacteria</taxon>
        <taxon>Pseudomonadati</taxon>
        <taxon>Spirochaetota</taxon>
        <taxon>Spirochaetia</taxon>
        <taxon>Leptospirales</taxon>
        <taxon>Leptospiraceae</taxon>
        <taxon>Leptospira</taxon>
    </lineage>
</organism>
<keyword evidence="4" id="KW-1185">Reference proteome</keyword>
<dbReference type="Proteomes" id="UP000231990">
    <property type="component" value="Unassembled WGS sequence"/>
</dbReference>
<feature type="transmembrane region" description="Helical" evidence="1">
    <location>
        <begin position="160"/>
        <end position="178"/>
    </location>
</feature>
<evidence type="ECO:0000313" key="5">
    <source>
        <dbReference type="Proteomes" id="UP000231990"/>
    </source>
</evidence>
<sequence>MQEEKKSRNSGEFIQTLSKELTPVKPLRSGKLFLYWMGVLVFGILLGVAYSLLRPSSAFPGWWPEPFLIACWAILSAAFLSFMVFPEETGTFGIWIAGIGLASWIGFAVLRFVEDVYLSGFHMGHLGACPAILLSMTLVCGAATAFLAKGAAPARPLGTSFLVLSFVLAVSNLVLKFVCPDQSGFHILLVHGLATVFWILVFLFPLRSKIRW</sequence>
<feature type="transmembrane region" description="Helical" evidence="1">
    <location>
        <begin position="92"/>
        <end position="113"/>
    </location>
</feature>
<feature type="transmembrane region" description="Helical" evidence="1">
    <location>
        <begin position="125"/>
        <end position="148"/>
    </location>
</feature>
<proteinExistence type="predicted"/>
<dbReference type="RefSeq" id="WP_100715385.1">
    <property type="nucleotide sequence ID" value="NZ_NPDY01000030.1"/>
</dbReference>
<evidence type="ECO:0000313" key="3">
    <source>
        <dbReference type="EMBL" id="PJZ72074.1"/>
    </source>
</evidence>
<feature type="transmembrane region" description="Helical" evidence="1">
    <location>
        <begin position="184"/>
        <end position="206"/>
    </location>
</feature>
<accession>A0A2M9ZJB9</accession>
<gene>
    <name evidence="2" type="ORF">CH360_17430</name>
    <name evidence="3" type="ORF">CH373_15860</name>
</gene>
<keyword evidence="1" id="KW-1133">Transmembrane helix</keyword>
<keyword evidence="1" id="KW-0812">Transmembrane</keyword>
<keyword evidence="1" id="KW-0472">Membrane</keyword>
<feature type="transmembrane region" description="Helical" evidence="1">
    <location>
        <begin position="32"/>
        <end position="53"/>
    </location>
</feature>
<evidence type="ECO:0000313" key="4">
    <source>
        <dbReference type="Proteomes" id="UP000231962"/>
    </source>
</evidence>
<dbReference type="EMBL" id="NPDY01000030">
    <property type="protein sequence ID" value="PJZ68179.1"/>
    <property type="molecule type" value="Genomic_DNA"/>
</dbReference>